<dbReference type="EMBL" id="LN831790">
    <property type="protein sequence ID" value="CQR65852.1"/>
    <property type="molecule type" value="Genomic_DNA"/>
</dbReference>
<dbReference type="KEGG" id="sle:sle_63980"/>
<evidence type="ECO:0000256" key="4">
    <source>
        <dbReference type="SAM" id="MobiDB-lite"/>
    </source>
</evidence>
<keyword evidence="2" id="KW-0808">Transferase</keyword>
<dbReference type="Gene3D" id="3.40.50.11710">
    <property type="entry name" value="Cyclodipeptide synthase"/>
    <property type="match status" value="1"/>
</dbReference>
<dbReference type="GO" id="GO:0016755">
    <property type="term" value="F:aminoacyltransferase activity"/>
    <property type="evidence" value="ECO:0007669"/>
    <property type="project" value="InterPro"/>
</dbReference>
<accession>A0A0F7W7P2</accession>
<evidence type="ECO:0000256" key="3">
    <source>
        <dbReference type="ARBA" id="ARBA00030771"/>
    </source>
</evidence>
<evidence type="ECO:0000256" key="2">
    <source>
        <dbReference type="ARBA" id="ARBA00022679"/>
    </source>
</evidence>
<dbReference type="Pfam" id="PF16715">
    <property type="entry name" value="CDPS"/>
    <property type="match status" value="1"/>
</dbReference>
<name>A0A0F7W7P2_STRLW</name>
<sequence>MPYVSSFTLEPFNENCRIVCDEREHVVLGVSPGNSYFRVSRLADLLRWLCGEFRRVDVVIPDSGLHHTYLALGYSPERAAKKVRGETSVLRNRVLRGWELSGCPQDGNGLYLMSALTARPSYQRLLAHVRSALDADEDLRAVALRMTREALIARGHIAEPSREQLECGLQYLVAELPFFIGSADIFDVPSSVCFYHRPIPLADLIFDYRSRLLPSPRQGYALVSPTELQTDVTAPADDGGRYQRDTKEVGRT</sequence>
<evidence type="ECO:0000313" key="6">
    <source>
        <dbReference type="Proteomes" id="UP000035016"/>
    </source>
</evidence>
<dbReference type="RefSeq" id="WP_063833371.1">
    <property type="nucleotide sequence ID" value="NZ_AZSD01000516.1"/>
</dbReference>
<dbReference type="AlphaFoldDB" id="A0A0F7W7P2"/>
<evidence type="ECO:0000313" key="5">
    <source>
        <dbReference type="EMBL" id="CQR65852.1"/>
    </source>
</evidence>
<dbReference type="InterPro" id="IPR030903">
    <property type="entry name" value="CDPS"/>
</dbReference>
<gene>
    <name evidence="5" type="primary">sle_63980</name>
</gene>
<reference evidence="5 6" key="1">
    <citation type="submission" date="2015-02" db="EMBL/GenBank/DDBJ databases">
        <authorList>
            <person name="Gomez-Escribano P.J."/>
        </authorList>
    </citation>
    <scope>NUCLEOTIDE SEQUENCE [LARGE SCALE GENOMIC DNA]</scope>
    <source>
        <strain evidence="6">C34 (DSM 42122 / NRRL B-24963)</strain>
    </source>
</reference>
<organism evidence="5 6">
    <name type="scientific">Streptomyces leeuwenhoekii</name>
    <dbReference type="NCBI Taxonomy" id="1437453"/>
    <lineage>
        <taxon>Bacteria</taxon>
        <taxon>Bacillati</taxon>
        <taxon>Actinomycetota</taxon>
        <taxon>Actinomycetes</taxon>
        <taxon>Kitasatosporales</taxon>
        <taxon>Streptomycetaceae</taxon>
        <taxon>Streptomyces</taxon>
    </lineage>
</organism>
<comment type="similarity">
    <text evidence="1">Belongs to the CDPS family.</text>
</comment>
<feature type="region of interest" description="Disordered" evidence="4">
    <location>
        <begin position="231"/>
        <end position="252"/>
    </location>
</feature>
<dbReference type="Proteomes" id="UP000035016">
    <property type="component" value="Chromosome Chromosome"/>
</dbReference>
<proteinExistence type="inferred from homology"/>
<evidence type="ECO:0000256" key="1">
    <source>
        <dbReference type="ARBA" id="ARBA00006034"/>
    </source>
</evidence>
<feature type="compositionally biased region" description="Basic and acidic residues" evidence="4">
    <location>
        <begin position="238"/>
        <end position="252"/>
    </location>
</feature>
<dbReference type="NCBIfam" id="TIGR04539">
    <property type="entry name" value="tRNA_cyclodipep"/>
    <property type="match status" value="1"/>
</dbReference>
<dbReference type="InterPro" id="IPR038622">
    <property type="entry name" value="CDPS_sf"/>
</dbReference>
<protein>
    <recommendedName>
        <fullName evidence="3">Cyclodipeptide synthase</fullName>
    </recommendedName>
</protein>